<comment type="caution">
    <text evidence="1">The sequence shown here is derived from an EMBL/GenBank/DDBJ whole genome shotgun (WGS) entry which is preliminary data.</text>
</comment>
<dbReference type="AlphaFoldDB" id="A0A1V8NVV6"/>
<dbReference type="RefSeq" id="WP_080859723.1">
    <property type="nucleotide sequence ID" value="NZ_CP077405.1"/>
</dbReference>
<reference evidence="1 2" key="1">
    <citation type="submission" date="2017-03" db="EMBL/GenBank/DDBJ databases">
        <authorList>
            <person name="Afonso C.L."/>
            <person name="Miller P.J."/>
            <person name="Scott M.A."/>
            <person name="Spackman E."/>
            <person name="Goraichik I."/>
            <person name="Dimitrov K.M."/>
            <person name="Suarez D.L."/>
            <person name="Swayne D.E."/>
        </authorList>
    </citation>
    <scope>NUCLEOTIDE SEQUENCE [LARGE SCALE GENOMIC DNA]</scope>
    <source>
        <strain evidence="1 2">ATCC 51113</strain>
    </source>
</reference>
<accession>A0A1V8NVV6</accession>
<gene>
    <name evidence="1" type="ORF">BZK42_18520</name>
</gene>
<evidence type="ECO:0000313" key="2">
    <source>
        <dbReference type="Proteomes" id="UP000192573"/>
    </source>
</evidence>
<dbReference type="Proteomes" id="UP000192573">
    <property type="component" value="Unassembled WGS sequence"/>
</dbReference>
<evidence type="ECO:0000313" key="1">
    <source>
        <dbReference type="EMBL" id="OQM40556.1"/>
    </source>
</evidence>
<sequence length="86" mass="9830">MRQKKQRAGDDQRLIRLSTPVIFPFSEPFRSSMETICDVFSQENFHQEARQILASRSVAVSTYDSRASTEEFRAEIMAIIEGATKS</sequence>
<name>A0A1V8NVV6_CITBR</name>
<proteinExistence type="predicted"/>
<dbReference type="EMBL" id="NAEW01000009">
    <property type="protein sequence ID" value="OQM40556.1"/>
    <property type="molecule type" value="Genomic_DNA"/>
</dbReference>
<organism evidence="1 2">
    <name type="scientific">Citrobacter braakii</name>
    <dbReference type="NCBI Taxonomy" id="57706"/>
    <lineage>
        <taxon>Bacteria</taxon>
        <taxon>Pseudomonadati</taxon>
        <taxon>Pseudomonadota</taxon>
        <taxon>Gammaproteobacteria</taxon>
        <taxon>Enterobacterales</taxon>
        <taxon>Enterobacteriaceae</taxon>
        <taxon>Citrobacter</taxon>
        <taxon>Citrobacter freundii complex</taxon>
    </lineage>
</organism>
<protein>
    <submittedName>
        <fullName evidence="1">Uncharacterized protein</fullName>
    </submittedName>
</protein>